<keyword evidence="4" id="KW-1185">Reference proteome</keyword>
<keyword evidence="1" id="KW-1133">Transmembrane helix</keyword>
<keyword evidence="1" id="KW-0472">Membrane</keyword>
<reference evidence="3" key="1">
    <citation type="submission" date="2022-01" db="EMBL/GenBank/DDBJ databases">
        <authorList>
            <person name="Jo J.-H."/>
            <person name="Im W.-T."/>
        </authorList>
    </citation>
    <scope>NUCLEOTIDE SEQUENCE</scope>
    <source>
        <strain evidence="3">XY25</strain>
    </source>
</reference>
<dbReference type="Pfam" id="PF20332">
    <property type="entry name" value="DUF6627"/>
    <property type="match status" value="1"/>
</dbReference>
<sequence length="116" mass="12390">MNTRVSRRWLIVALAALTMLPPARADIVATDQLAAPAPVDAERAKVKTFLERATVTEKLKAMGVDSLSVADRVDAMDAEEIHVLAKSIDSLPAGGDFTTTEIIVIVLLAILLIAII</sequence>
<dbReference type="EMBL" id="JAKLTN010000004">
    <property type="protein sequence ID" value="MCG2578692.1"/>
    <property type="molecule type" value="Genomic_DNA"/>
</dbReference>
<accession>A0ABS9K6A4</accession>
<dbReference type="RefSeq" id="WP_275712082.1">
    <property type="nucleotide sequence ID" value="NZ_JAKLTN010000004.1"/>
</dbReference>
<name>A0ABS9K6A4_9RHOO</name>
<keyword evidence="1" id="KW-0812">Transmembrane</keyword>
<proteinExistence type="predicted"/>
<feature type="signal peptide" evidence="2">
    <location>
        <begin position="1"/>
        <end position="25"/>
    </location>
</feature>
<evidence type="ECO:0000256" key="1">
    <source>
        <dbReference type="SAM" id="Phobius"/>
    </source>
</evidence>
<protein>
    <submittedName>
        <fullName evidence="3">PA2779 family protein</fullName>
    </submittedName>
</protein>
<dbReference type="Proteomes" id="UP001165384">
    <property type="component" value="Unassembled WGS sequence"/>
</dbReference>
<evidence type="ECO:0000313" key="3">
    <source>
        <dbReference type="EMBL" id="MCG2578692.1"/>
    </source>
</evidence>
<organism evidence="3 4">
    <name type="scientific">Dechloromonas hankyongensis</name>
    <dbReference type="NCBI Taxonomy" id="2908002"/>
    <lineage>
        <taxon>Bacteria</taxon>
        <taxon>Pseudomonadati</taxon>
        <taxon>Pseudomonadota</taxon>
        <taxon>Betaproteobacteria</taxon>
        <taxon>Rhodocyclales</taxon>
        <taxon>Azonexaceae</taxon>
        <taxon>Dechloromonas</taxon>
    </lineage>
</organism>
<comment type="caution">
    <text evidence="3">The sequence shown here is derived from an EMBL/GenBank/DDBJ whole genome shotgun (WGS) entry which is preliminary data.</text>
</comment>
<gene>
    <name evidence="3" type="ORF">LZ012_16965</name>
</gene>
<keyword evidence="2" id="KW-0732">Signal</keyword>
<feature type="transmembrane region" description="Helical" evidence="1">
    <location>
        <begin position="97"/>
        <end position="115"/>
    </location>
</feature>
<dbReference type="InterPro" id="IPR046735">
    <property type="entry name" value="PA2779-like"/>
</dbReference>
<evidence type="ECO:0000313" key="4">
    <source>
        <dbReference type="Proteomes" id="UP001165384"/>
    </source>
</evidence>
<dbReference type="NCBIfam" id="NF033919">
    <property type="entry name" value="PA2779_fam"/>
    <property type="match status" value="1"/>
</dbReference>
<evidence type="ECO:0000256" key="2">
    <source>
        <dbReference type="SAM" id="SignalP"/>
    </source>
</evidence>
<feature type="chain" id="PRO_5046035781" evidence="2">
    <location>
        <begin position="26"/>
        <end position="116"/>
    </location>
</feature>